<dbReference type="InterPro" id="IPR013780">
    <property type="entry name" value="Glyco_hydro_b"/>
</dbReference>
<dbReference type="EMBL" id="JAAIUO010000002">
    <property type="protein sequence ID" value="NSK14304.1"/>
    <property type="molecule type" value="Genomic_DNA"/>
</dbReference>
<keyword evidence="3" id="KW-1185">Reference proteome</keyword>
<sequence>MFYFMGNEIAQFREWDEKREQDWGIIKYPEHDSFARYMKDLNFAYQNNPALYELDYEKDGFICGDYHQEETCVYVYERRCKKQRFLVLLTFFDKKQEYELNRGDIKRLKLILASNNEIYGGDKKYKREKVVKRIKGKLNIEIGSFTGIIFEIVE</sequence>
<reference evidence="3 4" key="1">
    <citation type="journal article" date="2020" name="Cell Host Microbe">
        <title>Functional and Genomic Variation between Human-Derived Isolates of Lachnospiraceae Reveals Inter- and Intra-Species Diversity.</title>
        <authorList>
            <person name="Sorbara M.T."/>
            <person name="Littmann E.R."/>
            <person name="Fontana E."/>
            <person name="Moody T.U."/>
            <person name="Kohout C.E."/>
            <person name="Gjonbalaj M."/>
            <person name="Eaton V."/>
            <person name="Seok R."/>
            <person name="Leiner I.M."/>
            <person name="Pamer E.G."/>
        </authorList>
    </citation>
    <scope>NUCLEOTIDE SEQUENCE [LARGE SCALE GENOMIC DNA]</scope>
    <source>
        <strain evidence="2 3">MSK.17.11</strain>
        <strain evidence="1 4">MSK.17.38</strain>
    </source>
</reference>
<dbReference type="Gene3D" id="2.60.40.1180">
    <property type="entry name" value="Golgi alpha-mannosidase II"/>
    <property type="match status" value="1"/>
</dbReference>
<accession>A0A850HHS9</accession>
<organism evidence="2 3">
    <name type="scientific">Dorea phocaeensis</name>
    <dbReference type="NCBI Taxonomy" id="2040291"/>
    <lineage>
        <taxon>Bacteria</taxon>
        <taxon>Bacillati</taxon>
        <taxon>Bacillota</taxon>
        <taxon>Clostridia</taxon>
        <taxon>Lachnospirales</taxon>
        <taxon>Lachnospiraceae</taxon>
        <taxon>Dorea</taxon>
    </lineage>
</organism>
<evidence type="ECO:0000313" key="1">
    <source>
        <dbReference type="EMBL" id="NSK14304.1"/>
    </source>
</evidence>
<protein>
    <submittedName>
        <fullName evidence="2">Uncharacterized protein</fullName>
    </submittedName>
</protein>
<reference evidence="2" key="2">
    <citation type="submission" date="2020-02" db="EMBL/GenBank/DDBJ databases">
        <authorList>
            <person name="Littmann E."/>
            <person name="Sorbara M."/>
        </authorList>
    </citation>
    <scope>NUCLEOTIDE SEQUENCE</scope>
    <source>
        <strain evidence="2">MSK.17.11</strain>
        <strain evidence="1">MSK.17.38</strain>
    </source>
</reference>
<evidence type="ECO:0000313" key="3">
    <source>
        <dbReference type="Proteomes" id="UP000528555"/>
    </source>
</evidence>
<dbReference type="Gene3D" id="3.20.20.80">
    <property type="entry name" value="Glycosidases"/>
    <property type="match status" value="1"/>
</dbReference>
<dbReference type="Proteomes" id="UP000701680">
    <property type="component" value="Unassembled WGS sequence"/>
</dbReference>
<dbReference type="Proteomes" id="UP000528555">
    <property type="component" value="Unassembled WGS sequence"/>
</dbReference>
<dbReference type="OrthoDB" id="9800174at2"/>
<dbReference type="RefSeq" id="WP_101695651.1">
    <property type="nucleotide sequence ID" value="NZ_JAAITX010000002.1"/>
</dbReference>
<dbReference type="AlphaFoldDB" id="A0A850HHS9"/>
<proteinExistence type="predicted"/>
<evidence type="ECO:0000313" key="2">
    <source>
        <dbReference type="EMBL" id="NVH57609.1"/>
    </source>
</evidence>
<evidence type="ECO:0000313" key="4">
    <source>
        <dbReference type="Proteomes" id="UP000701680"/>
    </source>
</evidence>
<name>A0A850HHS9_9FIRM</name>
<dbReference type="InterPro" id="IPR017853">
    <property type="entry name" value="GH"/>
</dbReference>
<dbReference type="EMBL" id="JAAITX010000002">
    <property type="protein sequence ID" value="NVH57609.1"/>
    <property type="molecule type" value="Genomic_DNA"/>
</dbReference>
<comment type="caution">
    <text evidence="2">The sequence shown here is derived from an EMBL/GenBank/DDBJ whole genome shotgun (WGS) entry which is preliminary data.</text>
</comment>
<dbReference type="SUPFAM" id="SSF51445">
    <property type="entry name" value="(Trans)glycosidases"/>
    <property type="match status" value="1"/>
</dbReference>
<gene>
    <name evidence="2" type="ORF">G5A66_02875</name>
    <name evidence="1" type="ORF">G5A75_05325</name>
</gene>